<gene>
    <name evidence="1" type="ORF">EX30DRAFT_373543</name>
</gene>
<reference evidence="1 2" key="1">
    <citation type="submission" date="2019-04" db="EMBL/GenBank/DDBJ databases">
        <title>Comparative genomics and transcriptomics to analyze fruiting body development in filamentous ascomycetes.</title>
        <authorList>
            <consortium name="DOE Joint Genome Institute"/>
            <person name="Lutkenhaus R."/>
            <person name="Traeger S."/>
            <person name="Breuer J."/>
            <person name="Kuo A."/>
            <person name="Lipzen A."/>
            <person name="Pangilinan J."/>
            <person name="Dilworth D."/>
            <person name="Sandor L."/>
            <person name="Poggeler S."/>
            <person name="Barry K."/>
            <person name="Grigoriev I.V."/>
            <person name="Nowrousian M."/>
        </authorList>
    </citation>
    <scope>NUCLEOTIDE SEQUENCE [LARGE SCALE GENOMIC DNA]</scope>
    <source>
        <strain evidence="1 2">CBS 389.68</strain>
    </source>
</reference>
<dbReference type="InParanoid" id="A0A4S2MNX9"/>
<protein>
    <submittedName>
        <fullName evidence="1">Gamma-glutamyltranspeptidase</fullName>
    </submittedName>
</protein>
<keyword evidence="2" id="KW-1185">Reference proteome</keyword>
<accession>A0A4S2MNX9</accession>
<dbReference type="Gene3D" id="3.60.20.40">
    <property type="match status" value="1"/>
</dbReference>
<name>A0A4S2MNX9_9PEZI</name>
<dbReference type="PANTHER" id="PTHR43881:SF1">
    <property type="entry name" value="GAMMA-GLUTAMYLTRANSPEPTIDASE (AFU_ORTHOLOGUE AFUA_4G13580)"/>
    <property type="match status" value="1"/>
</dbReference>
<dbReference type="InterPro" id="IPR043138">
    <property type="entry name" value="GGT_lsub"/>
</dbReference>
<dbReference type="AlphaFoldDB" id="A0A4S2MNX9"/>
<dbReference type="PRINTS" id="PR01210">
    <property type="entry name" value="GGTRANSPTASE"/>
</dbReference>
<dbReference type="STRING" id="341454.A0A4S2MNX9"/>
<dbReference type="InterPro" id="IPR052896">
    <property type="entry name" value="GGT-like_enzyme"/>
</dbReference>
<dbReference type="Pfam" id="PF01019">
    <property type="entry name" value="G_glu_transpept"/>
    <property type="match status" value="1"/>
</dbReference>
<evidence type="ECO:0000313" key="1">
    <source>
        <dbReference type="EMBL" id="TGZ78850.1"/>
    </source>
</evidence>
<evidence type="ECO:0000313" key="2">
    <source>
        <dbReference type="Proteomes" id="UP000298138"/>
    </source>
</evidence>
<dbReference type="InterPro" id="IPR043137">
    <property type="entry name" value="GGT_ssub_C"/>
</dbReference>
<dbReference type="Proteomes" id="UP000298138">
    <property type="component" value="Unassembled WGS sequence"/>
</dbReference>
<sequence length="592" mass="64091">MDSYNDFISFPTRRSVVHSTNGIVSCTQPLAATAGLRVLQAGGNAADAAIAAASVLGVTEPTSTGIGGDLFCLFYDAKTRTIRGLNASGRSPGALTLERALEDLAGCPSVETRKRMPLEHAHCVTVPGCAAGWCDVVETFGSGKLDMKEVLKDAIRLAEEGYPVHELAARMWDECKDTLISQGEEQAAEMLLPGNRAPRTGEVMRLPGLAKVMRRVAEKGRKGFYEGETAEKIVEAVQKRGGLLDLADLKRHGDMGSELTQPIGLEWGGLKVWECAPNGQGIVALMALGIMEELEKTGKIGKIGESLNHNDADYLHALIESLRIAFSDGHFFIADPATNPAPLDHLLSPSYLSQRANLFSPTQCNKSLKPGSPAQRSCDTVYLSVTDRFGNGCSLINSTYGGFGSGIIPHTCGFNLQNRGGGFTLDPERPNVLAPNKRPYHTIIPGMLTTAGEQGEINLKAVFGVMGGFMQPQGHVQVLHNLIKFKHNPQHALDAPRICIGENYDPGVPIVYLEEGVNENVARELEKRGHEVKIVKGFKRGHFGRGQIVWVDKEEVEEPIAMEELHGNEEKKERWVFAAGSDMRGDGQSVGY</sequence>
<dbReference type="Gene3D" id="1.10.246.130">
    <property type="match status" value="1"/>
</dbReference>
<dbReference type="EMBL" id="ML220137">
    <property type="protein sequence ID" value="TGZ78850.1"/>
    <property type="molecule type" value="Genomic_DNA"/>
</dbReference>
<dbReference type="PANTHER" id="PTHR43881">
    <property type="entry name" value="GAMMA-GLUTAMYLTRANSPEPTIDASE (AFU_ORTHOLOGUE AFUA_4G13580)"/>
    <property type="match status" value="1"/>
</dbReference>
<proteinExistence type="predicted"/>
<organism evidence="1 2">
    <name type="scientific">Ascodesmis nigricans</name>
    <dbReference type="NCBI Taxonomy" id="341454"/>
    <lineage>
        <taxon>Eukaryota</taxon>
        <taxon>Fungi</taxon>
        <taxon>Dikarya</taxon>
        <taxon>Ascomycota</taxon>
        <taxon>Pezizomycotina</taxon>
        <taxon>Pezizomycetes</taxon>
        <taxon>Pezizales</taxon>
        <taxon>Ascodesmidaceae</taxon>
        <taxon>Ascodesmis</taxon>
    </lineage>
</organism>
<dbReference type="InterPro" id="IPR029055">
    <property type="entry name" value="Ntn_hydrolases_N"/>
</dbReference>
<dbReference type="OrthoDB" id="2015213at2759"/>
<dbReference type="SUPFAM" id="SSF56235">
    <property type="entry name" value="N-terminal nucleophile aminohydrolases (Ntn hydrolases)"/>
    <property type="match status" value="1"/>
</dbReference>